<dbReference type="Proteomes" id="UP000077202">
    <property type="component" value="Unassembled WGS sequence"/>
</dbReference>
<reference evidence="2" key="1">
    <citation type="submission" date="2016-03" db="EMBL/GenBank/DDBJ databases">
        <title>Mechanisms controlling the formation of the plant cell surface in tip-growing cells are functionally conserved among land plants.</title>
        <authorList>
            <person name="Honkanen S."/>
            <person name="Jones V.A."/>
            <person name="Morieri G."/>
            <person name="Champion C."/>
            <person name="Hetherington A.J."/>
            <person name="Kelly S."/>
            <person name="Saint-Marcoux D."/>
            <person name="Proust H."/>
            <person name="Prescott H."/>
            <person name="Dolan L."/>
        </authorList>
    </citation>
    <scope>NUCLEOTIDE SEQUENCE [LARGE SCALE GENOMIC DNA]</scope>
    <source>
        <tissue evidence="2">Whole gametophyte</tissue>
    </source>
</reference>
<gene>
    <name evidence="2" type="ORF">AXG93_246s1100</name>
</gene>
<feature type="region of interest" description="Disordered" evidence="1">
    <location>
        <begin position="1"/>
        <end position="139"/>
    </location>
</feature>
<evidence type="ECO:0000313" key="2">
    <source>
        <dbReference type="EMBL" id="OAE30139.1"/>
    </source>
</evidence>
<proteinExistence type="predicted"/>
<keyword evidence="3" id="KW-1185">Reference proteome</keyword>
<comment type="caution">
    <text evidence="2">The sequence shown here is derived from an EMBL/GenBank/DDBJ whole genome shotgun (WGS) entry which is preliminary data.</text>
</comment>
<evidence type="ECO:0000313" key="3">
    <source>
        <dbReference type="Proteomes" id="UP000077202"/>
    </source>
</evidence>
<feature type="compositionally biased region" description="Low complexity" evidence="1">
    <location>
        <begin position="84"/>
        <end position="110"/>
    </location>
</feature>
<feature type="compositionally biased region" description="Basic and acidic residues" evidence="1">
    <location>
        <begin position="37"/>
        <end position="51"/>
    </location>
</feature>
<protein>
    <submittedName>
        <fullName evidence="2">Uncharacterized protein</fullName>
    </submittedName>
</protein>
<evidence type="ECO:0000256" key="1">
    <source>
        <dbReference type="SAM" id="MobiDB-lite"/>
    </source>
</evidence>
<sequence>MGNERSGEAEATGVASRAGGGCGMKLQSRCGARSRTKREPDSLSDSKRTSEGRASPMMVARGGSVAGRRQSVLEVEENPHFSRNNNNNDDISSSNENIDINSSSSSSSSSAPRHFNRRGDKPNELVFAELHPSFAATPP</sequence>
<dbReference type="AlphaFoldDB" id="A0A176WAR5"/>
<name>A0A176WAR5_MARPO</name>
<organism evidence="2 3">
    <name type="scientific">Marchantia polymorpha subsp. ruderalis</name>
    <dbReference type="NCBI Taxonomy" id="1480154"/>
    <lineage>
        <taxon>Eukaryota</taxon>
        <taxon>Viridiplantae</taxon>
        <taxon>Streptophyta</taxon>
        <taxon>Embryophyta</taxon>
        <taxon>Marchantiophyta</taxon>
        <taxon>Marchantiopsida</taxon>
        <taxon>Marchantiidae</taxon>
        <taxon>Marchantiales</taxon>
        <taxon>Marchantiaceae</taxon>
        <taxon>Marchantia</taxon>
    </lineage>
</organism>
<dbReference type="EMBL" id="LVLJ01001352">
    <property type="protein sequence ID" value="OAE30139.1"/>
    <property type="molecule type" value="Genomic_DNA"/>
</dbReference>
<accession>A0A176WAR5</accession>